<dbReference type="PANTHER" id="PTHR36924:SF1">
    <property type="entry name" value="ANTITOXIN HIGA-1"/>
    <property type="match status" value="1"/>
</dbReference>
<name>A0A8B0SJ68_9GAMM</name>
<dbReference type="InterPro" id="IPR001387">
    <property type="entry name" value="Cro/C1-type_HTH"/>
</dbReference>
<evidence type="ECO:0000313" key="3">
    <source>
        <dbReference type="EMBL" id="MBO0615028.1"/>
    </source>
</evidence>
<dbReference type="GO" id="GO:0003677">
    <property type="term" value="F:DNA binding"/>
    <property type="evidence" value="ECO:0007669"/>
    <property type="project" value="UniProtKB-KW"/>
</dbReference>
<evidence type="ECO:0000256" key="1">
    <source>
        <dbReference type="ARBA" id="ARBA00023125"/>
    </source>
</evidence>
<reference evidence="4" key="2">
    <citation type="submission" date="2021-04" db="EMBL/GenBank/DDBJ databases">
        <title>Complete Genome and methylome analysis of Thiothrix fructosivorans ATCC 49748.</title>
        <authorList>
            <person name="Fomenkov A."/>
            <person name="Sun L."/>
            <person name="Vincze T."/>
            <person name="Grabovich M.Y."/>
            <person name="Roberts R.J."/>
        </authorList>
    </citation>
    <scope>NUCLEOTIDE SEQUENCE</scope>
    <source>
        <strain evidence="4">ATCC 49748</strain>
    </source>
</reference>
<dbReference type="PROSITE" id="PS50943">
    <property type="entry name" value="HTH_CROC1"/>
    <property type="match status" value="1"/>
</dbReference>
<dbReference type="Proteomes" id="UP000664466">
    <property type="component" value="Unassembled WGS sequence"/>
</dbReference>
<accession>A0A8B0SJ68</accession>
<dbReference type="Pfam" id="PF01381">
    <property type="entry name" value="HTH_3"/>
    <property type="match status" value="1"/>
</dbReference>
<evidence type="ECO:0000313" key="5">
    <source>
        <dbReference type="Proteomes" id="UP000664466"/>
    </source>
</evidence>
<dbReference type="InterPro" id="IPR013430">
    <property type="entry name" value="Toxin_antidote_HigA"/>
</dbReference>
<protein>
    <submittedName>
        <fullName evidence="4">HigA family addiction module antidote protein</fullName>
    </submittedName>
</protein>
<evidence type="ECO:0000313" key="4">
    <source>
        <dbReference type="EMBL" id="QTX09827.1"/>
    </source>
</evidence>
<dbReference type="PANTHER" id="PTHR36924">
    <property type="entry name" value="ANTITOXIN HIGA-1"/>
    <property type="match status" value="1"/>
</dbReference>
<keyword evidence="1" id="KW-0238">DNA-binding</keyword>
<dbReference type="EMBL" id="CP072748">
    <property type="protein sequence ID" value="QTX09827.1"/>
    <property type="molecule type" value="Genomic_DNA"/>
</dbReference>
<keyword evidence="5" id="KW-1185">Reference proteome</keyword>
<dbReference type="AlphaFoldDB" id="A0A8B0SJ68"/>
<evidence type="ECO:0000259" key="2">
    <source>
        <dbReference type="PROSITE" id="PS50943"/>
    </source>
</evidence>
<proteinExistence type="predicted"/>
<dbReference type="NCBIfam" id="TIGR02607">
    <property type="entry name" value="antidote_HigA"/>
    <property type="match status" value="1"/>
</dbReference>
<sequence length="87" mass="9648">MPIYDPAHPGEILGEDILKELNMSITATAEKLGISRKTLSSIVNGYAPITAETAIKLENVFGKPNAEHWLRMQMTYDLLHARQKLAA</sequence>
<organism evidence="4">
    <name type="scientific">Thiothrix fructosivorans</name>
    <dbReference type="NCBI Taxonomy" id="111770"/>
    <lineage>
        <taxon>Bacteria</taxon>
        <taxon>Pseudomonadati</taxon>
        <taxon>Pseudomonadota</taxon>
        <taxon>Gammaproteobacteria</taxon>
        <taxon>Thiotrichales</taxon>
        <taxon>Thiotrichaceae</taxon>
        <taxon>Thiothrix</taxon>
    </lineage>
</organism>
<dbReference type="CDD" id="cd00093">
    <property type="entry name" value="HTH_XRE"/>
    <property type="match status" value="1"/>
</dbReference>
<gene>
    <name evidence="4" type="ORF">J1836_014600</name>
    <name evidence="3" type="ORF">J1836_19210</name>
</gene>
<dbReference type="SMART" id="SM00530">
    <property type="entry name" value="HTH_XRE"/>
    <property type="match status" value="1"/>
</dbReference>
<dbReference type="InterPro" id="IPR010982">
    <property type="entry name" value="Lambda_DNA-bd_dom_sf"/>
</dbReference>
<reference evidence="3 5" key="1">
    <citation type="submission" date="2021-03" db="EMBL/GenBank/DDBJ databases">
        <title>Draft genome and methylome analysis of Thiotrix fructosivoruns ATCC 49748.</title>
        <authorList>
            <person name="Fomenkov A."/>
            <person name="Grabovich M.Y."/>
            <person name="Roberts R.J."/>
        </authorList>
    </citation>
    <scope>NUCLEOTIDE SEQUENCE [LARGE SCALE GENOMIC DNA]</scope>
    <source>
        <strain evidence="3 5">ATCC 49748</strain>
    </source>
</reference>
<dbReference type="Gene3D" id="1.10.260.40">
    <property type="entry name" value="lambda repressor-like DNA-binding domains"/>
    <property type="match status" value="1"/>
</dbReference>
<dbReference type="SUPFAM" id="SSF47413">
    <property type="entry name" value="lambda repressor-like DNA-binding domains"/>
    <property type="match status" value="1"/>
</dbReference>
<feature type="domain" description="HTH cro/C1-type" evidence="2">
    <location>
        <begin position="19"/>
        <end position="69"/>
    </location>
</feature>
<dbReference type="EMBL" id="JAFMPM010000008">
    <property type="protein sequence ID" value="MBO0615028.1"/>
    <property type="molecule type" value="Genomic_DNA"/>
</dbReference>
<dbReference type="RefSeq" id="WP_207252734.1">
    <property type="nucleotide sequence ID" value="NZ_JAFMPM010000008.1"/>
</dbReference>